<organism evidence="2 3">
    <name type="scientific">Pontibacter ruber</name>
    <dbReference type="NCBI Taxonomy" id="1343895"/>
    <lineage>
        <taxon>Bacteria</taxon>
        <taxon>Pseudomonadati</taxon>
        <taxon>Bacteroidota</taxon>
        <taxon>Cytophagia</taxon>
        <taxon>Cytophagales</taxon>
        <taxon>Hymenobacteraceae</taxon>
        <taxon>Pontibacter</taxon>
    </lineage>
</organism>
<evidence type="ECO:0000313" key="3">
    <source>
        <dbReference type="Proteomes" id="UP001597374"/>
    </source>
</evidence>
<proteinExistence type="predicted"/>
<comment type="caution">
    <text evidence="2">The sequence shown here is derived from an EMBL/GenBank/DDBJ whole genome shotgun (WGS) entry which is preliminary data.</text>
</comment>
<accession>A0ABW5CQA9</accession>
<gene>
    <name evidence="2" type="ORF">ACFSKP_00325</name>
</gene>
<dbReference type="Proteomes" id="UP001597374">
    <property type="component" value="Unassembled WGS sequence"/>
</dbReference>
<dbReference type="Pfam" id="PF06037">
    <property type="entry name" value="DUF922"/>
    <property type="match status" value="1"/>
</dbReference>
<reference evidence="3" key="1">
    <citation type="journal article" date="2019" name="Int. J. Syst. Evol. Microbiol.">
        <title>The Global Catalogue of Microorganisms (GCM) 10K type strain sequencing project: providing services to taxonomists for standard genome sequencing and annotation.</title>
        <authorList>
            <consortium name="The Broad Institute Genomics Platform"/>
            <consortium name="The Broad Institute Genome Sequencing Center for Infectious Disease"/>
            <person name="Wu L."/>
            <person name="Ma J."/>
        </authorList>
    </citation>
    <scope>NUCLEOTIDE SEQUENCE [LARGE SCALE GENOMIC DNA]</scope>
    <source>
        <strain evidence="3">CGMCC 4.1782</strain>
    </source>
</reference>
<evidence type="ECO:0000313" key="2">
    <source>
        <dbReference type="EMBL" id="MFD2244676.1"/>
    </source>
</evidence>
<dbReference type="RefSeq" id="WP_250429974.1">
    <property type="nucleotide sequence ID" value="NZ_JALPRR010000002.1"/>
</dbReference>
<evidence type="ECO:0000256" key="1">
    <source>
        <dbReference type="SAM" id="SignalP"/>
    </source>
</evidence>
<protein>
    <submittedName>
        <fullName evidence="2">DUF922 domain-containing protein</fullName>
    </submittedName>
</protein>
<dbReference type="EMBL" id="JBHUIM010000001">
    <property type="protein sequence ID" value="MFD2244676.1"/>
    <property type="molecule type" value="Genomic_DNA"/>
</dbReference>
<feature type="signal peptide" evidence="1">
    <location>
        <begin position="1"/>
        <end position="20"/>
    </location>
</feature>
<keyword evidence="1" id="KW-0732">Signal</keyword>
<feature type="chain" id="PRO_5045419303" evidence="1">
    <location>
        <begin position="21"/>
        <end position="192"/>
    </location>
</feature>
<sequence length="192" mass="21683">MFFFTLFLSLLTGLFSPAAAPAVIATKLAPAKTEDRTNNDKLAWSPARKLSWEDFKGNPDDQNPHHALTAANLAVDAKCNNNKFMYEVKCVFLPQESWSKNKMSKKLLQHEQLHFDLTEVHARLLRQKLVGIGTSCASVKKGMQQEVNAAFAAWKAEQDLFDKKSNHGLDSVAQQQWAANIEQRLQQLEAWK</sequence>
<dbReference type="InterPro" id="IPR010321">
    <property type="entry name" value="DUF922"/>
</dbReference>
<name>A0ABW5CQA9_9BACT</name>
<keyword evidence="3" id="KW-1185">Reference proteome</keyword>